<sequence>MSDEGNRQHEIRKVWHRWFMVMIPLMTVVAIARVSGAFITVFAGLIALLACGLMYQRLANKRSWRSILWGVYARKD</sequence>
<evidence type="ECO:0000256" key="1">
    <source>
        <dbReference type="SAM" id="Phobius"/>
    </source>
</evidence>
<feature type="transmembrane region" description="Helical" evidence="1">
    <location>
        <begin position="38"/>
        <end position="55"/>
    </location>
</feature>
<keyword evidence="1" id="KW-0812">Transmembrane</keyword>
<protein>
    <submittedName>
        <fullName evidence="2">Uncharacterized protein</fullName>
    </submittedName>
</protein>
<gene>
    <name evidence="2" type="ORF">NCF85_16250</name>
</gene>
<keyword evidence="2" id="KW-0614">Plasmid</keyword>
<keyword evidence="3" id="KW-1185">Reference proteome</keyword>
<evidence type="ECO:0000313" key="2">
    <source>
        <dbReference type="EMBL" id="USA63033.1"/>
    </source>
</evidence>
<keyword evidence="1" id="KW-0472">Membrane</keyword>
<accession>A0ABY4UAC8</accession>
<proteinExistence type="predicted"/>
<dbReference type="Proteomes" id="UP001056619">
    <property type="component" value="Plasmid plas1"/>
</dbReference>
<dbReference type="EMBL" id="CP098495">
    <property type="protein sequence ID" value="USA63033.1"/>
    <property type="molecule type" value="Genomic_DNA"/>
</dbReference>
<evidence type="ECO:0000313" key="3">
    <source>
        <dbReference type="Proteomes" id="UP001056619"/>
    </source>
</evidence>
<dbReference type="RefSeq" id="WP_301643184.1">
    <property type="nucleotide sequence ID" value="NZ_CP098495.1"/>
</dbReference>
<organism evidence="2 3">
    <name type="scientific">Qipengyuania citrea</name>
    <dbReference type="NCBI Taxonomy" id="225971"/>
    <lineage>
        <taxon>Bacteria</taxon>
        <taxon>Pseudomonadati</taxon>
        <taxon>Pseudomonadota</taxon>
        <taxon>Alphaproteobacteria</taxon>
        <taxon>Sphingomonadales</taxon>
        <taxon>Erythrobacteraceae</taxon>
        <taxon>Qipengyuania</taxon>
    </lineage>
</organism>
<feature type="transmembrane region" description="Helical" evidence="1">
    <location>
        <begin position="14"/>
        <end position="32"/>
    </location>
</feature>
<keyword evidence="1" id="KW-1133">Transmembrane helix</keyword>
<reference evidence="2 3" key="1">
    <citation type="submission" date="2022-06" db="EMBL/GenBank/DDBJ databases">
        <authorList>
            <person name="Liu G."/>
        </authorList>
    </citation>
    <scope>NUCLEOTIDE SEQUENCE [LARGE SCALE GENOMIC DNA]</scope>
    <source>
        <strain evidence="2 3">E4</strain>
        <plasmid evidence="2 3">plas1</plasmid>
    </source>
</reference>
<name>A0ABY4UAC8_9SPHN</name>
<geneLocation type="plasmid" evidence="2 3">
    <name>plas1</name>
</geneLocation>